<evidence type="ECO:0000313" key="10">
    <source>
        <dbReference type="Proteomes" id="UP000594263"/>
    </source>
</evidence>
<keyword evidence="3" id="KW-0808">Transferase</keyword>
<dbReference type="EnsemblPlants" id="Kaladp0031s0152.1.v1.1">
    <property type="protein sequence ID" value="Kaladp0031s0152.1.v1.1"/>
    <property type="gene ID" value="Kaladp0031s0152.v1.1"/>
</dbReference>
<evidence type="ECO:0000256" key="4">
    <source>
        <dbReference type="ARBA" id="ARBA00022968"/>
    </source>
</evidence>
<keyword evidence="4" id="KW-0735">Signal-anchor</keyword>
<keyword evidence="7" id="KW-0812">Transmembrane</keyword>
<keyword evidence="5" id="KW-0333">Golgi apparatus</keyword>
<comment type="subcellular location">
    <subcellularLocation>
        <location evidence="1">Golgi apparatus membrane</location>
        <topology evidence="1">Single-pass type II membrane protein</topology>
    </subcellularLocation>
</comment>
<dbReference type="PANTHER" id="PTHR11062:SF124">
    <property type="entry name" value="XYLOGALACTURONAN BETA-1,3-XYLOSYLTRANSFERASE"/>
    <property type="match status" value="1"/>
</dbReference>
<evidence type="ECO:0000256" key="7">
    <source>
        <dbReference type="SAM" id="Phobius"/>
    </source>
</evidence>
<keyword evidence="10" id="KW-1185">Reference proteome</keyword>
<dbReference type="OMA" id="QFMDEMC"/>
<comment type="similarity">
    <text evidence="2">Belongs to the glycosyltransferase 47 family.</text>
</comment>
<dbReference type="InterPro" id="IPR004263">
    <property type="entry name" value="Exostosin"/>
</dbReference>
<sequence length="479" mass="55299">MAARSCLAWPSLFLFMLLFFFRYNYFHIPFKPDLDFSKIISTFPATKFSQLNLHGLVPNDSDDIENNHQDDNNKSQKDGNIPPTPLKKKEKSSVARIEGGLAKARFAIRQAILNQNYTSDVDQPFVPSGSIYRNSFAFHQSHIEMVKRFKVWVYKEGDLPLVHIGPVNNIYAVEGQFIDEIDGQRLSPFTAQNRDEAHVFFLPISVAKIIHFVYRPITSFSRDRLQRIVVDYIRVVAQKYPHWNTSQGADHFMVSCHDWAPDVADENPELFKNFIRVLCNANTTEGFRPQVDVPLPEIYLPFGKLGPPMLGRTPAKRSILAFFSGGAHGHIRKVLLEQWEGKDDDVLVYQYLPRGMNYTQLMGESKFCLCPSGFEVASPRVAEALYAGCVPVLISSGYALPFSDVLDWERFSVRIPVERIKDIKTILQSIPRDKYLRMQKRVMRVRRHFVLNRPAQPFDLMHMILHSVWLRRLNFRLPH</sequence>
<evidence type="ECO:0000256" key="2">
    <source>
        <dbReference type="ARBA" id="ARBA00010271"/>
    </source>
</evidence>
<dbReference type="Proteomes" id="UP000594263">
    <property type="component" value="Unplaced"/>
</dbReference>
<organism evidence="9 10">
    <name type="scientific">Kalanchoe fedtschenkoi</name>
    <name type="common">Lavender scallops</name>
    <name type="synonym">South American air plant</name>
    <dbReference type="NCBI Taxonomy" id="63787"/>
    <lineage>
        <taxon>Eukaryota</taxon>
        <taxon>Viridiplantae</taxon>
        <taxon>Streptophyta</taxon>
        <taxon>Embryophyta</taxon>
        <taxon>Tracheophyta</taxon>
        <taxon>Spermatophyta</taxon>
        <taxon>Magnoliopsida</taxon>
        <taxon>eudicotyledons</taxon>
        <taxon>Gunneridae</taxon>
        <taxon>Pentapetalae</taxon>
        <taxon>Saxifragales</taxon>
        <taxon>Crassulaceae</taxon>
        <taxon>Kalanchoe</taxon>
    </lineage>
</organism>
<protein>
    <recommendedName>
        <fullName evidence="8">Exostosin GT47 domain-containing protein</fullName>
    </recommendedName>
</protein>
<feature type="domain" description="Exostosin GT47" evidence="8">
    <location>
        <begin position="147"/>
        <end position="430"/>
    </location>
</feature>
<dbReference type="InterPro" id="IPR040911">
    <property type="entry name" value="Exostosin_GT47"/>
</dbReference>
<accession>A0A7N0TC68</accession>
<evidence type="ECO:0000256" key="5">
    <source>
        <dbReference type="ARBA" id="ARBA00023034"/>
    </source>
</evidence>
<dbReference type="AlphaFoldDB" id="A0A7N0TC68"/>
<keyword evidence="7" id="KW-0472">Membrane</keyword>
<reference evidence="9" key="1">
    <citation type="submission" date="2021-01" db="UniProtKB">
        <authorList>
            <consortium name="EnsemblPlants"/>
        </authorList>
    </citation>
    <scope>IDENTIFICATION</scope>
</reference>
<evidence type="ECO:0000256" key="1">
    <source>
        <dbReference type="ARBA" id="ARBA00004323"/>
    </source>
</evidence>
<dbReference type="Pfam" id="PF03016">
    <property type="entry name" value="Exostosin_GT47"/>
    <property type="match status" value="1"/>
</dbReference>
<keyword evidence="3" id="KW-0328">Glycosyltransferase</keyword>
<dbReference type="Gramene" id="Kaladp0031s0152.1.v1.1">
    <property type="protein sequence ID" value="Kaladp0031s0152.1.v1.1"/>
    <property type="gene ID" value="Kaladp0031s0152.v1.1"/>
</dbReference>
<proteinExistence type="inferred from homology"/>
<feature type="transmembrane region" description="Helical" evidence="7">
    <location>
        <begin position="7"/>
        <end position="25"/>
    </location>
</feature>
<name>A0A7N0TC68_KALFE</name>
<dbReference type="GO" id="GO:0016757">
    <property type="term" value="F:glycosyltransferase activity"/>
    <property type="evidence" value="ECO:0007669"/>
    <property type="project" value="UniProtKB-KW"/>
</dbReference>
<evidence type="ECO:0000256" key="6">
    <source>
        <dbReference type="SAM" id="MobiDB-lite"/>
    </source>
</evidence>
<keyword evidence="7" id="KW-1133">Transmembrane helix</keyword>
<feature type="region of interest" description="Disordered" evidence="6">
    <location>
        <begin position="59"/>
        <end position="89"/>
    </location>
</feature>
<evidence type="ECO:0000256" key="3">
    <source>
        <dbReference type="ARBA" id="ARBA00022676"/>
    </source>
</evidence>
<dbReference type="GO" id="GO:0000139">
    <property type="term" value="C:Golgi membrane"/>
    <property type="evidence" value="ECO:0007669"/>
    <property type="project" value="UniProtKB-SubCell"/>
</dbReference>
<evidence type="ECO:0000259" key="8">
    <source>
        <dbReference type="Pfam" id="PF03016"/>
    </source>
</evidence>
<evidence type="ECO:0000313" key="9">
    <source>
        <dbReference type="EnsemblPlants" id="Kaladp0031s0152.1.v1.1"/>
    </source>
</evidence>
<feature type="compositionally biased region" description="Basic and acidic residues" evidence="6">
    <location>
        <begin position="65"/>
        <end position="77"/>
    </location>
</feature>
<dbReference type="PANTHER" id="PTHR11062">
    <property type="entry name" value="EXOSTOSIN HEPARAN SULFATE GLYCOSYLTRANSFERASE -RELATED"/>
    <property type="match status" value="1"/>
</dbReference>